<protein>
    <submittedName>
        <fullName evidence="2">Uncharacterized protein</fullName>
    </submittedName>
</protein>
<gene>
    <name evidence="2" type="ORF">A3A78_01545</name>
</gene>
<accession>A0A1F4VEN8</accession>
<proteinExistence type="predicted"/>
<dbReference type="Proteomes" id="UP000176504">
    <property type="component" value="Unassembled WGS sequence"/>
</dbReference>
<name>A0A1F4VEN8_UNCKA</name>
<comment type="caution">
    <text evidence="2">The sequence shown here is derived from an EMBL/GenBank/DDBJ whole genome shotgun (WGS) entry which is preliminary data.</text>
</comment>
<dbReference type="AlphaFoldDB" id="A0A1F4VEN8"/>
<sequence>MRTNTWIWAVIALIAAVFLCGVGAVAWNAPGGQAVRAQLAELTSGEPLRAEPAPADAPAAEVITDTVGTEGAGPGIAAADPVTETARVAPMAIPTPTAAPTAPALVVTGTYQMDPVNGFIMVKVTDDWPWKVIPGAVVTAPEKTDPPGKFILERTDDRGNHVTCLWDVPFGLSELNGKAGVHNVDCVAFELEPGVTVTLQLRYATFPYVESRLGGATVTHDTYAQLFNCGWKQQNCGPAARGVAFWGVQKGTYALVQYDDGPICKGTSFQIVPGVDIKVNFVNEAGSKTNAKWGQGQWGPAAEHGVREPDVMYAKCK</sequence>
<organism evidence="2 3">
    <name type="scientific">candidate division WWE3 bacterium RIFCSPLOWO2_01_FULL_41_18</name>
    <dbReference type="NCBI Taxonomy" id="1802625"/>
    <lineage>
        <taxon>Bacteria</taxon>
        <taxon>Katanobacteria</taxon>
    </lineage>
</organism>
<dbReference type="EMBL" id="MEVI01000001">
    <property type="protein sequence ID" value="OGC55706.1"/>
    <property type="molecule type" value="Genomic_DNA"/>
</dbReference>
<reference evidence="2 3" key="1">
    <citation type="journal article" date="2016" name="Nat. Commun.">
        <title>Thousands of microbial genomes shed light on interconnected biogeochemical processes in an aquifer system.</title>
        <authorList>
            <person name="Anantharaman K."/>
            <person name="Brown C.T."/>
            <person name="Hug L.A."/>
            <person name="Sharon I."/>
            <person name="Castelle C.J."/>
            <person name="Probst A.J."/>
            <person name="Thomas B.C."/>
            <person name="Singh A."/>
            <person name="Wilkins M.J."/>
            <person name="Karaoz U."/>
            <person name="Brodie E.L."/>
            <person name="Williams K.H."/>
            <person name="Hubbard S.S."/>
            <person name="Banfield J.F."/>
        </authorList>
    </citation>
    <scope>NUCLEOTIDE SEQUENCE [LARGE SCALE GENOMIC DNA]</scope>
</reference>
<evidence type="ECO:0000313" key="3">
    <source>
        <dbReference type="Proteomes" id="UP000176504"/>
    </source>
</evidence>
<keyword evidence="1" id="KW-1133">Transmembrane helix</keyword>
<evidence type="ECO:0000256" key="1">
    <source>
        <dbReference type="SAM" id="Phobius"/>
    </source>
</evidence>
<keyword evidence="1" id="KW-0812">Transmembrane</keyword>
<keyword evidence="1" id="KW-0472">Membrane</keyword>
<evidence type="ECO:0000313" key="2">
    <source>
        <dbReference type="EMBL" id="OGC55706.1"/>
    </source>
</evidence>
<feature type="transmembrane region" description="Helical" evidence="1">
    <location>
        <begin position="6"/>
        <end position="27"/>
    </location>
</feature>